<protein>
    <submittedName>
        <fullName evidence="1">Uncharacterized protein</fullName>
    </submittedName>
</protein>
<sequence>MFCLSPGYIGGCAGIPSLLGRYGIDRFRPMMAASNVMRGGAYSGSVATSGLATQRLLDRLSSDDDASN</sequence>
<organism evidence="1 2">
    <name type="scientific">Pseudomonas fluorescens</name>
    <dbReference type="NCBI Taxonomy" id="294"/>
    <lineage>
        <taxon>Bacteria</taxon>
        <taxon>Pseudomonadati</taxon>
        <taxon>Pseudomonadota</taxon>
        <taxon>Gammaproteobacteria</taxon>
        <taxon>Pseudomonadales</taxon>
        <taxon>Pseudomonadaceae</taxon>
        <taxon>Pseudomonas</taxon>
    </lineage>
</organism>
<name>A0A7M2JBJ7_PSEFL</name>
<dbReference type="RefSeq" id="WP_155766385.1">
    <property type="nucleotide sequence ID" value="NZ_CP015637.1"/>
</dbReference>
<dbReference type="EMBL" id="CP063233">
    <property type="protein sequence ID" value="QOU07081.1"/>
    <property type="molecule type" value="Genomic_DNA"/>
</dbReference>
<reference evidence="1 2" key="1">
    <citation type="submission" date="2020-10" db="EMBL/GenBank/DDBJ databases">
        <title>Complete genome sequence of a novel Pseudomonas fluorescens strain isolated from the flower of kumarahou (Pomaderris kumeraho).</title>
        <authorList>
            <person name="Summers M.C."/>
            <person name="Nowak V."/>
            <person name="Fairhurst M.J."/>
            <person name="Owen J.G."/>
            <person name="Gerth M.L."/>
            <person name="Patrick W.M."/>
        </authorList>
    </citation>
    <scope>NUCLEOTIDE SEQUENCE [LARGE SCALE GENOMIC DNA]</scope>
    <source>
        <strain evidence="1 2">KF1</strain>
    </source>
</reference>
<evidence type="ECO:0000313" key="2">
    <source>
        <dbReference type="Proteomes" id="UP000593833"/>
    </source>
</evidence>
<evidence type="ECO:0000313" key="1">
    <source>
        <dbReference type="EMBL" id="QOU07081.1"/>
    </source>
</evidence>
<dbReference type="Proteomes" id="UP000593833">
    <property type="component" value="Chromosome"/>
</dbReference>
<gene>
    <name evidence="1" type="ORF">IM720_10230</name>
</gene>
<dbReference type="AlphaFoldDB" id="A0A7M2JBJ7"/>
<accession>A0A7M2JBJ7</accession>
<proteinExistence type="predicted"/>